<gene>
    <name evidence="2" type="ORF">BDY17DRAFT_159044</name>
</gene>
<dbReference type="Proteomes" id="UP000799767">
    <property type="component" value="Unassembled WGS sequence"/>
</dbReference>
<proteinExistence type="predicted"/>
<dbReference type="RefSeq" id="XP_033588958.1">
    <property type="nucleotide sequence ID" value="XM_033729695.1"/>
</dbReference>
<dbReference type="AlphaFoldDB" id="A0A6A6PQK2"/>
<feature type="region of interest" description="Disordered" evidence="1">
    <location>
        <begin position="172"/>
        <end position="221"/>
    </location>
</feature>
<protein>
    <submittedName>
        <fullName evidence="2">Uncharacterized protein</fullName>
    </submittedName>
</protein>
<evidence type="ECO:0000313" key="2">
    <source>
        <dbReference type="EMBL" id="KAF2482388.1"/>
    </source>
</evidence>
<evidence type="ECO:0000256" key="1">
    <source>
        <dbReference type="SAM" id="MobiDB-lite"/>
    </source>
</evidence>
<feature type="compositionally biased region" description="Basic and acidic residues" evidence="1">
    <location>
        <begin position="172"/>
        <end position="190"/>
    </location>
</feature>
<keyword evidence="3" id="KW-1185">Reference proteome</keyword>
<dbReference type="GeneID" id="54470697"/>
<accession>A0A6A6PQK2</accession>
<dbReference type="EMBL" id="MU001636">
    <property type="protein sequence ID" value="KAF2482388.1"/>
    <property type="molecule type" value="Genomic_DNA"/>
</dbReference>
<name>A0A6A6PQK2_9PEZI</name>
<feature type="compositionally biased region" description="Basic and acidic residues" evidence="1">
    <location>
        <begin position="113"/>
        <end position="122"/>
    </location>
</feature>
<organism evidence="2 3">
    <name type="scientific">Neohortaea acidophila</name>
    <dbReference type="NCBI Taxonomy" id="245834"/>
    <lineage>
        <taxon>Eukaryota</taxon>
        <taxon>Fungi</taxon>
        <taxon>Dikarya</taxon>
        <taxon>Ascomycota</taxon>
        <taxon>Pezizomycotina</taxon>
        <taxon>Dothideomycetes</taxon>
        <taxon>Dothideomycetidae</taxon>
        <taxon>Mycosphaerellales</taxon>
        <taxon>Teratosphaeriaceae</taxon>
        <taxon>Neohortaea</taxon>
    </lineage>
</organism>
<evidence type="ECO:0000313" key="3">
    <source>
        <dbReference type="Proteomes" id="UP000799767"/>
    </source>
</evidence>
<feature type="region of interest" description="Disordered" evidence="1">
    <location>
        <begin position="101"/>
        <end position="122"/>
    </location>
</feature>
<sequence>MSGVRLITRPPRSPATFDPCNPRAQSGLGLQPVVERLNIACFAKDGVHLLAVFLLSAFSRSILSPLSVPDCPLCTTHILSLAAPLMFGEASLQPQALHIEHSASSPANGNCRPSEDTLVNRRRSSDNTLFERSTMPQACNTITPQEDVARKRSFGIGGAGNIRSAAQIQARIEEDGRKGKDEEGRRDSMWSRRSSRNGSIVGKLFRKGSKSSESAIVDDSA</sequence>
<reference evidence="2" key="1">
    <citation type="journal article" date="2020" name="Stud. Mycol.">
        <title>101 Dothideomycetes genomes: a test case for predicting lifestyles and emergence of pathogens.</title>
        <authorList>
            <person name="Haridas S."/>
            <person name="Albert R."/>
            <person name="Binder M."/>
            <person name="Bloem J."/>
            <person name="Labutti K."/>
            <person name="Salamov A."/>
            <person name="Andreopoulos B."/>
            <person name="Baker S."/>
            <person name="Barry K."/>
            <person name="Bills G."/>
            <person name="Bluhm B."/>
            <person name="Cannon C."/>
            <person name="Castanera R."/>
            <person name="Culley D."/>
            <person name="Daum C."/>
            <person name="Ezra D."/>
            <person name="Gonzalez J."/>
            <person name="Henrissat B."/>
            <person name="Kuo A."/>
            <person name="Liang C."/>
            <person name="Lipzen A."/>
            <person name="Lutzoni F."/>
            <person name="Magnuson J."/>
            <person name="Mondo S."/>
            <person name="Nolan M."/>
            <person name="Ohm R."/>
            <person name="Pangilinan J."/>
            <person name="Park H.-J."/>
            <person name="Ramirez L."/>
            <person name="Alfaro M."/>
            <person name="Sun H."/>
            <person name="Tritt A."/>
            <person name="Yoshinaga Y."/>
            <person name="Zwiers L.-H."/>
            <person name="Turgeon B."/>
            <person name="Goodwin S."/>
            <person name="Spatafora J."/>
            <person name="Crous P."/>
            <person name="Grigoriev I."/>
        </authorList>
    </citation>
    <scope>NUCLEOTIDE SEQUENCE</scope>
    <source>
        <strain evidence="2">CBS 113389</strain>
    </source>
</reference>